<keyword evidence="3" id="KW-1185">Reference proteome</keyword>
<sequence length="89" mass="9991">MVEKGRESDRQHDNRSTCQQLTFTNKASLKAISSYTLRDHQLGGDKATTPSQTQKGLREPQEETDLRINMGQANSRSGKSTPDQETLRV</sequence>
<proteinExistence type="predicted"/>
<evidence type="ECO:0000313" key="2">
    <source>
        <dbReference type="EMBL" id="MCH79867.1"/>
    </source>
</evidence>
<gene>
    <name evidence="2" type="ORF">A2U01_0000627</name>
</gene>
<feature type="region of interest" description="Disordered" evidence="1">
    <location>
        <begin position="1"/>
        <end position="20"/>
    </location>
</feature>
<feature type="compositionally biased region" description="Basic and acidic residues" evidence="1">
    <location>
        <begin position="56"/>
        <end position="66"/>
    </location>
</feature>
<accession>A0A392LY39</accession>
<protein>
    <submittedName>
        <fullName evidence="2">Uncharacterized protein</fullName>
    </submittedName>
</protein>
<name>A0A392LY39_9FABA</name>
<dbReference type="Proteomes" id="UP000265520">
    <property type="component" value="Unassembled WGS sequence"/>
</dbReference>
<evidence type="ECO:0000256" key="1">
    <source>
        <dbReference type="SAM" id="MobiDB-lite"/>
    </source>
</evidence>
<dbReference type="EMBL" id="LXQA010000447">
    <property type="protein sequence ID" value="MCH79867.1"/>
    <property type="molecule type" value="Genomic_DNA"/>
</dbReference>
<organism evidence="2 3">
    <name type="scientific">Trifolium medium</name>
    <dbReference type="NCBI Taxonomy" id="97028"/>
    <lineage>
        <taxon>Eukaryota</taxon>
        <taxon>Viridiplantae</taxon>
        <taxon>Streptophyta</taxon>
        <taxon>Embryophyta</taxon>
        <taxon>Tracheophyta</taxon>
        <taxon>Spermatophyta</taxon>
        <taxon>Magnoliopsida</taxon>
        <taxon>eudicotyledons</taxon>
        <taxon>Gunneridae</taxon>
        <taxon>Pentapetalae</taxon>
        <taxon>rosids</taxon>
        <taxon>fabids</taxon>
        <taxon>Fabales</taxon>
        <taxon>Fabaceae</taxon>
        <taxon>Papilionoideae</taxon>
        <taxon>50 kb inversion clade</taxon>
        <taxon>NPAAA clade</taxon>
        <taxon>Hologalegina</taxon>
        <taxon>IRL clade</taxon>
        <taxon>Trifolieae</taxon>
        <taxon>Trifolium</taxon>
    </lineage>
</organism>
<comment type="caution">
    <text evidence="2">The sequence shown here is derived from an EMBL/GenBank/DDBJ whole genome shotgun (WGS) entry which is preliminary data.</text>
</comment>
<feature type="compositionally biased region" description="Polar residues" evidence="1">
    <location>
        <begin position="71"/>
        <end position="89"/>
    </location>
</feature>
<feature type="region of interest" description="Disordered" evidence="1">
    <location>
        <begin position="38"/>
        <end position="89"/>
    </location>
</feature>
<reference evidence="2 3" key="1">
    <citation type="journal article" date="2018" name="Front. Plant Sci.">
        <title>Red Clover (Trifolium pratense) and Zigzag Clover (T. medium) - A Picture of Genomic Similarities and Differences.</title>
        <authorList>
            <person name="Dluhosova J."/>
            <person name="Istvanek J."/>
            <person name="Nedelnik J."/>
            <person name="Repkova J."/>
        </authorList>
    </citation>
    <scope>NUCLEOTIDE SEQUENCE [LARGE SCALE GENOMIC DNA]</scope>
    <source>
        <strain evidence="3">cv. 10/8</strain>
        <tissue evidence="2">Leaf</tissue>
    </source>
</reference>
<dbReference type="AlphaFoldDB" id="A0A392LY39"/>
<evidence type="ECO:0000313" key="3">
    <source>
        <dbReference type="Proteomes" id="UP000265520"/>
    </source>
</evidence>
<feature type="compositionally biased region" description="Basic and acidic residues" evidence="1">
    <location>
        <begin position="1"/>
        <end position="15"/>
    </location>
</feature>